<keyword evidence="2" id="KW-1133">Transmembrane helix</keyword>
<evidence type="ECO:0000256" key="1">
    <source>
        <dbReference type="SAM" id="Coils"/>
    </source>
</evidence>
<organism evidence="3">
    <name type="scientific">Corethron hystrix</name>
    <dbReference type="NCBI Taxonomy" id="216773"/>
    <lineage>
        <taxon>Eukaryota</taxon>
        <taxon>Sar</taxon>
        <taxon>Stramenopiles</taxon>
        <taxon>Ochrophyta</taxon>
        <taxon>Bacillariophyta</taxon>
        <taxon>Coscinodiscophyceae</taxon>
        <taxon>Corethrophycidae</taxon>
        <taxon>Corethrales</taxon>
        <taxon>Corethraceae</taxon>
        <taxon>Corethron</taxon>
    </lineage>
</organism>
<accession>A0A7S1BTJ9</accession>
<gene>
    <name evidence="3" type="ORF">CHYS00102_LOCUS24701</name>
</gene>
<dbReference type="EMBL" id="HBFR01033824">
    <property type="protein sequence ID" value="CAD8897487.1"/>
    <property type="molecule type" value="Transcribed_RNA"/>
</dbReference>
<proteinExistence type="predicted"/>
<reference evidence="3" key="1">
    <citation type="submission" date="2021-01" db="EMBL/GenBank/DDBJ databases">
        <authorList>
            <person name="Corre E."/>
            <person name="Pelletier E."/>
            <person name="Niang G."/>
            <person name="Scheremetjew M."/>
            <person name="Finn R."/>
            <person name="Kale V."/>
            <person name="Holt S."/>
            <person name="Cochrane G."/>
            <person name="Meng A."/>
            <person name="Brown T."/>
            <person name="Cohen L."/>
        </authorList>
    </citation>
    <scope>NUCLEOTIDE SEQUENCE</scope>
    <source>
        <strain evidence="3">308</strain>
    </source>
</reference>
<keyword evidence="2" id="KW-0812">Transmembrane</keyword>
<keyword evidence="1" id="KW-0175">Coiled coil</keyword>
<keyword evidence="2" id="KW-0472">Membrane</keyword>
<dbReference type="AlphaFoldDB" id="A0A7S1BTJ9"/>
<name>A0A7S1BTJ9_9STRA</name>
<sequence length="260" mass="29457">MAAQTNYTLLETDEYEFDPEMGSMDTPSIAETQFKSGVLEEVQEYTRREKLANGVAFMHVPLMGSLLIFGAAVPAAAILGVGGLVLSPMVAYVQREMVDIITLNEVCDNLNEQVDDFEKANKELRKEIDRLTGTANRLEDTTAALEQIHELQGKTLDEYVEQIDKSRDNSDRLKFIVMDKFTSMITQSLIEGDKDGNCKINENEGKQIIEYMEDLLGLEINDDEFMDVVRRKSNIFDFEASIRNNHDKIFNLAKMYPDSS</sequence>
<protein>
    <submittedName>
        <fullName evidence="3">Uncharacterized protein</fullName>
    </submittedName>
</protein>
<evidence type="ECO:0000313" key="3">
    <source>
        <dbReference type="EMBL" id="CAD8897487.1"/>
    </source>
</evidence>
<evidence type="ECO:0000256" key="2">
    <source>
        <dbReference type="SAM" id="Phobius"/>
    </source>
</evidence>
<feature type="coiled-coil region" evidence="1">
    <location>
        <begin position="100"/>
        <end position="148"/>
    </location>
</feature>
<feature type="transmembrane region" description="Helical" evidence="2">
    <location>
        <begin position="66"/>
        <end position="87"/>
    </location>
</feature>